<dbReference type="GO" id="GO:0009279">
    <property type="term" value="C:cell outer membrane"/>
    <property type="evidence" value="ECO:0007669"/>
    <property type="project" value="UniProtKB-SubCell"/>
</dbReference>
<dbReference type="EMBL" id="AWSV01000055">
    <property type="protein sequence ID" value="ERI86362.1"/>
    <property type="molecule type" value="Genomic_DNA"/>
</dbReference>
<organism evidence="9 10">
    <name type="scientific">Bacteroides pyogenes F0041</name>
    <dbReference type="NCBI Taxonomy" id="1321819"/>
    <lineage>
        <taxon>Bacteria</taxon>
        <taxon>Pseudomonadati</taxon>
        <taxon>Bacteroidota</taxon>
        <taxon>Bacteroidia</taxon>
        <taxon>Bacteroidales</taxon>
        <taxon>Bacteroidaceae</taxon>
        <taxon>Bacteroides</taxon>
    </lineage>
</organism>
<accession>U2DXH2</accession>
<comment type="subcellular location">
    <subcellularLocation>
        <location evidence="1">Cell outer membrane</location>
    </subcellularLocation>
</comment>
<dbReference type="Gene3D" id="1.25.40.900">
    <property type="match status" value="1"/>
</dbReference>
<dbReference type="HOGENOM" id="CLU_015553_3_5_10"/>
<dbReference type="AlphaFoldDB" id="U2DXH2"/>
<evidence type="ECO:0000256" key="5">
    <source>
        <dbReference type="ARBA" id="ARBA00023237"/>
    </source>
</evidence>
<feature type="signal peptide" evidence="6">
    <location>
        <begin position="1"/>
        <end position="20"/>
    </location>
</feature>
<comment type="caution">
    <text evidence="9">The sequence shown here is derived from an EMBL/GenBank/DDBJ whole genome shotgun (WGS) entry which is preliminary data.</text>
</comment>
<dbReference type="InterPro" id="IPR011990">
    <property type="entry name" value="TPR-like_helical_dom_sf"/>
</dbReference>
<evidence type="ECO:0008006" key="11">
    <source>
        <dbReference type="Google" id="ProtNLM"/>
    </source>
</evidence>
<evidence type="ECO:0000256" key="4">
    <source>
        <dbReference type="ARBA" id="ARBA00023136"/>
    </source>
</evidence>
<proteinExistence type="inferred from homology"/>
<comment type="similarity">
    <text evidence="2">Belongs to the SusD family.</text>
</comment>
<dbReference type="OrthoDB" id="727588at2"/>
<evidence type="ECO:0000256" key="6">
    <source>
        <dbReference type="SAM" id="SignalP"/>
    </source>
</evidence>
<feature type="domain" description="RagB/SusD" evidence="7">
    <location>
        <begin position="350"/>
        <end position="450"/>
    </location>
</feature>
<dbReference type="InterPro" id="IPR012944">
    <property type="entry name" value="SusD_RagB_dom"/>
</dbReference>
<keyword evidence="5" id="KW-0998">Cell outer membrane</keyword>
<evidence type="ECO:0000256" key="3">
    <source>
        <dbReference type="ARBA" id="ARBA00022729"/>
    </source>
</evidence>
<dbReference type="RefSeq" id="WP_021644317.1">
    <property type="nucleotide sequence ID" value="NZ_KE993070.1"/>
</dbReference>
<feature type="domain" description="SusD-like N-terminal" evidence="8">
    <location>
        <begin position="23"/>
        <end position="216"/>
    </location>
</feature>
<dbReference type="PATRIC" id="fig|1321819.3.peg.881"/>
<evidence type="ECO:0000313" key="9">
    <source>
        <dbReference type="EMBL" id="ERI86362.1"/>
    </source>
</evidence>
<feature type="chain" id="PRO_5004626256" description="SusD family protein" evidence="6">
    <location>
        <begin position="21"/>
        <end position="484"/>
    </location>
</feature>
<dbReference type="SUPFAM" id="SSF48452">
    <property type="entry name" value="TPR-like"/>
    <property type="match status" value="1"/>
</dbReference>
<dbReference type="Gene3D" id="1.25.40.390">
    <property type="match status" value="1"/>
</dbReference>
<evidence type="ECO:0000259" key="7">
    <source>
        <dbReference type="Pfam" id="PF07980"/>
    </source>
</evidence>
<keyword evidence="4" id="KW-0472">Membrane</keyword>
<dbReference type="Pfam" id="PF14322">
    <property type="entry name" value="SusD-like_3"/>
    <property type="match status" value="1"/>
</dbReference>
<sequence>MKKRLHIFPFILILCMLNTACDEFLNVHPKSEKLERELFKNAQGFEDAINGVYGSMQRTQLYGKDLVWGIPEVLAQNLNGQSTEMTFLAKYDYTNNDDLRQRLSDTWTYAYQTIGYANNILNQLNEKSEQDLPLYNFYKGEMLGVRALLHFELLRMFAPMNMDARGIPYLKAYSYKVQDFGKVGENYASILTDLHEAEKLLKDDEEGIAYPRNNKKYSKFLNYRETHFNLYAVYGLLARVYWMKGDMPNAAVYAQKIIESGKFPLVGEIEVQDFLAGVLSPKETIFGIYSVSYLKTSRSYLYNFHSFFSYNPYYDGSGSNHLLPYNAVFDKDTEEGSQDFRRNQFKELTGYVKFLKLVDYYTIENNVPTERKDMIPGVTVMHSSEMYLIAAEALLETNYSKALEYFNSEITSRGLPRLKDHVKLTKEMIFNEYHKELFGEGQIWYNMKRLNRDIVSNAETRVIKGSDKVYVIPVPKEEFEYRFN</sequence>
<dbReference type="InterPro" id="IPR033985">
    <property type="entry name" value="SusD-like_N"/>
</dbReference>
<gene>
    <name evidence="9" type="ORF">HMPREF1981_00953</name>
</gene>
<evidence type="ECO:0000256" key="1">
    <source>
        <dbReference type="ARBA" id="ARBA00004442"/>
    </source>
</evidence>
<evidence type="ECO:0000259" key="8">
    <source>
        <dbReference type="Pfam" id="PF14322"/>
    </source>
</evidence>
<dbReference type="Pfam" id="PF07980">
    <property type="entry name" value="SusD_RagB"/>
    <property type="match status" value="1"/>
</dbReference>
<reference evidence="9 10" key="1">
    <citation type="submission" date="2013-08" db="EMBL/GenBank/DDBJ databases">
        <authorList>
            <person name="Weinstock G."/>
            <person name="Sodergren E."/>
            <person name="Wylie T."/>
            <person name="Fulton L."/>
            <person name="Fulton R."/>
            <person name="Fronick C."/>
            <person name="O'Laughlin M."/>
            <person name="Godfrey J."/>
            <person name="Miner T."/>
            <person name="Herter B."/>
            <person name="Appelbaum E."/>
            <person name="Cordes M."/>
            <person name="Lek S."/>
            <person name="Wollam A."/>
            <person name="Pepin K.H."/>
            <person name="Palsikar V.B."/>
            <person name="Mitreva M."/>
            <person name="Wilson R.K."/>
        </authorList>
    </citation>
    <scope>NUCLEOTIDE SEQUENCE [LARGE SCALE GENOMIC DNA]</scope>
    <source>
        <strain evidence="9 10">F0041</strain>
    </source>
</reference>
<protein>
    <recommendedName>
        <fullName evidence="11">SusD family protein</fullName>
    </recommendedName>
</protein>
<name>U2DXH2_9BACE</name>
<evidence type="ECO:0000313" key="10">
    <source>
        <dbReference type="Proteomes" id="UP000016496"/>
    </source>
</evidence>
<dbReference type="Proteomes" id="UP000016496">
    <property type="component" value="Unassembled WGS sequence"/>
</dbReference>
<keyword evidence="3 6" id="KW-0732">Signal</keyword>
<evidence type="ECO:0000256" key="2">
    <source>
        <dbReference type="ARBA" id="ARBA00006275"/>
    </source>
</evidence>